<dbReference type="AlphaFoldDB" id="A0A183DBG9"/>
<sequence length="140" mass="15714">MTLLLKNNFYTETTYVDYQAVCKQSEMVMYTAGAAAARARAIFKLLLWVWSRFLALLQDFTIMQLLTSLLHPHVAAYTATFTGDSDTFSCDKAKRYYLANWGTEDWMASGSGQKMPKSPALIADNLAERPCKHNPAKCAV</sequence>
<organism evidence="3">
    <name type="scientific">Gongylonema pulchrum</name>
    <dbReference type="NCBI Taxonomy" id="637853"/>
    <lineage>
        <taxon>Eukaryota</taxon>
        <taxon>Metazoa</taxon>
        <taxon>Ecdysozoa</taxon>
        <taxon>Nematoda</taxon>
        <taxon>Chromadorea</taxon>
        <taxon>Rhabditida</taxon>
        <taxon>Spirurina</taxon>
        <taxon>Spiruromorpha</taxon>
        <taxon>Spiruroidea</taxon>
        <taxon>Gongylonematidae</taxon>
        <taxon>Gongylonema</taxon>
    </lineage>
</organism>
<name>A0A183DBG9_9BILA</name>
<reference evidence="1 2" key="2">
    <citation type="submission" date="2018-11" db="EMBL/GenBank/DDBJ databases">
        <authorList>
            <consortium name="Pathogen Informatics"/>
        </authorList>
    </citation>
    <scope>NUCLEOTIDE SEQUENCE [LARGE SCALE GENOMIC DNA]</scope>
</reference>
<proteinExistence type="predicted"/>
<dbReference type="EMBL" id="UYRT01013659">
    <property type="protein sequence ID" value="VDK53255.1"/>
    <property type="molecule type" value="Genomic_DNA"/>
</dbReference>
<dbReference type="Proteomes" id="UP000271098">
    <property type="component" value="Unassembled WGS sequence"/>
</dbReference>
<evidence type="ECO:0000313" key="2">
    <source>
        <dbReference type="Proteomes" id="UP000271098"/>
    </source>
</evidence>
<evidence type="ECO:0000313" key="1">
    <source>
        <dbReference type="EMBL" id="VDK53255.1"/>
    </source>
</evidence>
<protein>
    <submittedName>
        <fullName evidence="3">Ig-like domain-containing protein</fullName>
    </submittedName>
</protein>
<accession>A0A183DBG9</accession>
<dbReference type="WBParaSite" id="GPUH_0000606801-mRNA-1">
    <property type="protein sequence ID" value="GPUH_0000606801-mRNA-1"/>
    <property type="gene ID" value="GPUH_0000606801"/>
</dbReference>
<evidence type="ECO:0000313" key="3">
    <source>
        <dbReference type="WBParaSite" id="GPUH_0000606801-mRNA-1"/>
    </source>
</evidence>
<gene>
    <name evidence="1" type="ORF">GPUH_LOCUS6060</name>
</gene>
<reference evidence="3" key="1">
    <citation type="submission" date="2016-06" db="UniProtKB">
        <authorList>
            <consortium name="WormBaseParasite"/>
        </authorList>
    </citation>
    <scope>IDENTIFICATION</scope>
</reference>
<keyword evidence="2" id="KW-1185">Reference proteome</keyword>